<evidence type="ECO:0000256" key="1">
    <source>
        <dbReference type="ARBA" id="ARBA00022531"/>
    </source>
</evidence>
<dbReference type="CDD" id="cd15482">
    <property type="entry name" value="Sialidase_non-viral"/>
    <property type="match status" value="1"/>
</dbReference>
<dbReference type="PANTHER" id="PTHR47199:SF2">
    <property type="entry name" value="PHOTOSYSTEM II STABILITY_ASSEMBLY FACTOR HCF136, CHLOROPLASTIC"/>
    <property type="match status" value="1"/>
</dbReference>
<dbReference type="Pfam" id="PF14870">
    <property type="entry name" value="PSII_BNR"/>
    <property type="match status" value="1"/>
</dbReference>
<dbReference type="InterPro" id="IPR028203">
    <property type="entry name" value="PSII_CF48-like_dom"/>
</dbReference>
<comment type="caution">
    <text evidence="4">The sequence shown here is derived from an EMBL/GenBank/DDBJ whole genome shotgun (WGS) entry which is preliminary data.</text>
</comment>
<name>A0ABT8LDX6_9BACT</name>
<accession>A0ABT8LDX6</accession>
<reference evidence="4" key="1">
    <citation type="submission" date="2023-06" db="EMBL/GenBank/DDBJ databases">
        <title>Genomic of Agaribacillus aureum.</title>
        <authorList>
            <person name="Wang G."/>
        </authorList>
    </citation>
    <scope>NUCLEOTIDE SEQUENCE</scope>
    <source>
        <strain evidence="4">BMA12</strain>
    </source>
</reference>
<gene>
    <name evidence="4" type="ORF">QQ020_28160</name>
</gene>
<protein>
    <submittedName>
        <fullName evidence="4">YCF48-related protein</fullName>
    </submittedName>
</protein>
<evidence type="ECO:0000313" key="4">
    <source>
        <dbReference type="EMBL" id="MDN5215985.1"/>
    </source>
</evidence>
<keyword evidence="5" id="KW-1185">Reference proteome</keyword>
<evidence type="ECO:0000313" key="5">
    <source>
        <dbReference type="Proteomes" id="UP001172083"/>
    </source>
</evidence>
<sequence length="363" mass="39044">MISHKLYSLAIILAIILQPGCNTGKSAQEESTAPQPSHWQILPTPDVDASLRGLCTVSEKIAWASGTGGTVLLTVDGGQTWTRRQVPNTDSLDFRDILAFDENICFIISIGLPAKIFKTTDGGKNWMESYSNEKEGVFFDAIDFWDRQHGIAFSDPVDGHLLIITTGDGGDTWQEIPKENIPPALEGEGGFAASGTCLTVYGDKYAWIGSGGVKASRVFRSADKGQTWQVAETPVIQGRPSTGIFSLAFKDPLNGIAVGGDYRADRLRGANAAITRDGGKSWVLITKNQPNGFKSCVTHFGDPKKNYLIAVGTSGTDYSLDGGNTWRFMDTTAYHVASFSKDGTAGFAAGPKGRIAKFIMSEN</sequence>
<dbReference type="Gene3D" id="2.130.10.10">
    <property type="entry name" value="YVTN repeat-like/Quinoprotein amine dehydrogenase"/>
    <property type="match status" value="2"/>
</dbReference>
<feature type="domain" description="Photosynthesis system II assembly factor Ycf48/Hcf136-like" evidence="3">
    <location>
        <begin position="37"/>
        <end position="128"/>
    </location>
</feature>
<proteinExistence type="predicted"/>
<dbReference type="EMBL" id="JAUJEB010000007">
    <property type="protein sequence ID" value="MDN5215985.1"/>
    <property type="molecule type" value="Genomic_DNA"/>
</dbReference>
<dbReference type="PANTHER" id="PTHR47199">
    <property type="entry name" value="PHOTOSYSTEM II STABILITY/ASSEMBLY FACTOR HCF136, CHLOROPLASTIC"/>
    <property type="match status" value="1"/>
</dbReference>
<dbReference type="Proteomes" id="UP001172083">
    <property type="component" value="Unassembled WGS sequence"/>
</dbReference>
<dbReference type="InterPro" id="IPR015943">
    <property type="entry name" value="WD40/YVTN_repeat-like_dom_sf"/>
</dbReference>
<evidence type="ECO:0000256" key="2">
    <source>
        <dbReference type="ARBA" id="ARBA00023276"/>
    </source>
</evidence>
<organism evidence="4 5">
    <name type="scientific">Agaribacillus aureus</name>
    <dbReference type="NCBI Taxonomy" id="3051825"/>
    <lineage>
        <taxon>Bacteria</taxon>
        <taxon>Pseudomonadati</taxon>
        <taxon>Bacteroidota</taxon>
        <taxon>Cytophagia</taxon>
        <taxon>Cytophagales</taxon>
        <taxon>Splendidivirgaceae</taxon>
        <taxon>Agaribacillus</taxon>
    </lineage>
</organism>
<dbReference type="SUPFAM" id="SSF110296">
    <property type="entry name" value="Oligoxyloglucan reducing end-specific cellobiohydrolase"/>
    <property type="match status" value="1"/>
</dbReference>
<evidence type="ECO:0000259" key="3">
    <source>
        <dbReference type="Pfam" id="PF14870"/>
    </source>
</evidence>
<keyword evidence="2" id="KW-0604">Photosystem II</keyword>
<keyword evidence="1" id="KW-0602">Photosynthesis</keyword>
<dbReference type="RefSeq" id="WP_346761320.1">
    <property type="nucleotide sequence ID" value="NZ_JAUJEB010000007.1"/>
</dbReference>